<dbReference type="EMBL" id="CP090039">
    <property type="protein sequence ID" value="UPL02070.1"/>
    <property type="molecule type" value="Genomic_DNA"/>
</dbReference>
<organism evidence="1 2">
    <name type="scientific">Fusarium solani subsp. cucurbitae</name>
    <name type="common">Neocosmosporum cucurbitae</name>
    <dbReference type="NCBI Taxonomy" id="2747967"/>
    <lineage>
        <taxon>Eukaryota</taxon>
        <taxon>Fungi</taxon>
        <taxon>Dikarya</taxon>
        <taxon>Ascomycota</taxon>
        <taxon>Pezizomycotina</taxon>
        <taxon>Sordariomycetes</taxon>
        <taxon>Hypocreomycetidae</taxon>
        <taxon>Hypocreales</taxon>
        <taxon>Nectriaceae</taxon>
        <taxon>Fusarium</taxon>
        <taxon>Fusarium solani species complex</taxon>
    </lineage>
</organism>
<proteinExistence type="predicted"/>
<evidence type="ECO:0000313" key="1">
    <source>
        <dbReference type="EMBL" id="UPL02070.1"/>
    </source>
</evidence>
<protein>
    <submittedName>
        <fullName evidence="1">Uncharacterized protein</fullName>
    </submittedName>
</protein>
<dbReference type="Proteomes" id="UP000830768">
    <property type="component" value="Chromosome 11"/>
</dbReference>
<reference evidence="1" key="1">
    <citation type="submission" date="2021-11" db="EMBL/GenBank/DDBJ databases">
        <title>Fusarium solani-melongenae Genome sequencing and assembly.</title>
        <authorList>
            <person name="Xie S."/>
            <person name="Huang L."/>
            <person name="Zhang X."/>
        </authorList>
    </citation>
    <scope>NUCLEOTIDE SEQUENCE</scope>
    <source>
        <strain evidence="1">CRI 24-3</strain>
    </source>
</reference>
<name>A0ACD3ZL48_FUSSC</name>
<evidence type="ECO:0000313" key="2">
    <source>
        <dbReference type="Proteomes" id="UP000830768"/>
    </source>
</evidence>
<accession>A0ACD3ZL48</accession>
<sequence length="328" mass="37182">MNLCRTTKKTLRISRGFTYTYYTSPAQGSKPTLLLLHGYPDAARVWSGLLNYLLPQGYGVVALDCLGNGETSKPTSLSAYAWQYMTADVIEIIDSENLTSVISVGHDWGSVFCQRLYNFYPSRVSGVIMVIAPYMPPTGQFDLDKVNRATKEAFGYGIYEYWHFFTADDGVELMNRNLDSVYTAAYGNPYTWLENWTTPGGMRKWVSESHTQPTLDFATAEHKAEFMERFSKDGGFDAPNRWYKSLRFGKQDSAERLLPEESKVVKVPTLFWGGKQDFVCRPALLQKSIDAGLLPYIKSITREGGHWAHLENPEVFGQDLSGWLQENF</sequence>
<keyword evidence="2" id="KW-1185">Reference proteome</keyword>
<gene>
    <name evidence="1" type="ORF">LCI18_013004</name>
</gene>